<dbReference type="Gene3D" id="1.10.10.10">
    <property type="entry name" value="Winged helix-like DNA-binding domain superfamily/Winged helix DNA-binding domain"/>
    <property type="match status" value="1"/>
</dbReference>
<dbReference type="InterPro" id="IPR036388">
    <property type="entry name" value="WH-like_DNA-bd_sf"/>
</dbReference>
<dbReference type="InterPro" id="IPR052543">
    <property type="entry name" value="HTH_Metal-responsive_Reg"/>
</dbReference>
<dbReference type="GO" id="GO:0097063">
    <property type="term" value="F:cadmium ion sensor activity"/>
    <property type="evidence" value="ECO:0007669"/>
    <property type="project" value="TreeGrafter"/>
</dbReference>
<gene>
    <name evidence="2" type="ORF">JET14_11240</name>
</gene>
<accession>A0A7T7KJU0</accession>
<dbReference type="InterPro" id="IPR011991">
    <property type="entry name" value="ArsR-like_HTH"/>
</dbReference>
<dbReference type="PROSITE" id="PS50987">
    <property type="entry name" value="HTH_ARSR_2"/>
    <property type="match status" value="1"/>
</dbReference>
<evidence type="ECO:0000313" key="3">
    <source>
        <dbReference type="Proteomes" id="UP000596083"/>
    </source>
</evidence>
<dbReference type="Pfam" id="PF12840">
    <property type="entry name" value="HTH_20"/>
    <property type="match status" value="1"/>
</dbReference>
<dbReference type="GO" id="GO:0003677">
    <property type="term" value="F:DNA binding"/>
    <property type="evidence" value="ECO:0007669"/>
    <property type="project" value="TreeGrafter"/>
</dbReference>
<dbReference type="CDD" id="cd00090">
    <property type="entry name" value="HTH_ARSR"/>
    <property type="match status" value="1"/>
</dbReference>
<dbReference type="InterPro" id="IPR001845">
    <property type="entry name" value="HTH_ArsR_DNA-bd_dom"/>
</dbReference>
<dbReference type="NCBIfam" id="NF033788">
    <property type="entry name" value="HTH_metalloreg"/>
    <property type="match status" value="1"/>
</dbReference>
<protein>
    <submittedName>
        <fullName evidence="2">Winged helix-turn-helix transcriptional regulator</fullName>
    </submittedName>
</protein>
<reference evidence="2 3" key="1">
    <citation type="submission" date="2020-12" db="EMBL/GenBank/DDBJ databases">
        <authorList>
            <person name="Zheng R.K."/>
            <person name="Sun C.M."/>
        </authorList>
    </citation>
    <scope>NUCLEOTIDE SEQUENCE [LARGE SCALE GENOMIC DNA]</scope>
    <source>
        <strain evidence="2 3">ZRK001</strain>
    </source>
</reference>
<dbReference type="AlphaFoldDB" id="A0A7T7KJU0"/>
<dbReference type="KEGG" id="mlut:JET14_11240"/>
<feature type="domain" description="HTH arsR-type" evidence="1">
    <location>
        <begin position="2"/>
        <end position="97"/>
    </location>
</feature>
<sequence length="243" mass="25647">MTNMVSGNTLAAVAALIGDVSRANILAALMGGRALTAGELAECAGVSPQTASNHLSRLVDGQLVTVEKQGRHRYFRLASAEVAETLEHLSLLSAIGPVRYRPTGPKEEALRVARTCYDHMAGAIAVGIADSMVRSGAVVFDGNAGMVTDKGEALLAEFGISLSSAGNSRRPLCRTCLDWSERRPHIGGWLGAAVLRRSCERHWLRPAAEGRALMLTRSGQAGLAALFGLPDEMLKIVTPESCG</sequence>
<proteinExistence type="predicted"/>
<evidence type="ECO:0000313" key="2">
    <source>
        <dbReference type="EMBL" id="QQM28926.1"/>
    </source>
</evidence>
<name>A0A7T7KJU0_9HYPH</name>
<dbReference type="EMBL" id="CP066786">
    <property type="protein sequence ID" value="QQM28926.1"/>
    <property type="molecule type" value="Genomic_DNA"/>
</dbReference>
<dbReference type="GO" id="GO:0010288">
    <property type="term" value="P:response to lead ion"/>
    <property type="evidence" value="ECO:0007669"/>
    <property type="project" value="TreeGrafter"/>
</dbReference>
<dbReference type="RefSeq" id="WP_200333589.1">
    <property type="nucleotide sequence ID" value="NZ_CP066786.1"/>
</dbReference>
<dbReference type="SMART" id="SM00418">
    <property type="entry name" value="HTH_ARSR"/>
    <property type="match status" value="1"/>
</dbReference>
<dbReference type="GO" id="GO:0032791">
    <property type="term" value="F:lead ion binding"/>
    <property type="evidence" value="ECO:0007669"/>
    <property type="project" value="TreeGrafter"/>
</dbReference>
<dbReference type="InterPro" id="IPR036390">
    <property type="entry name" value="WH_DNA-bd_sf"/>
</dbReference>
<dbReference type="GO" id="GO:0003700">
    <property type="term" value="F:DNA-binding transcription factor activity"/>
    <property type="evidence" value="ECO:0007669"/>
    <property type="project" value="InterPro"/>
</dbReference>
<dbReference type="PANTHER" id="PTHR39168:SF1">
    <property type="entry name" value="TRANSCRIPTIONAL REGULATORY PROTEIN"/>
    <property type="match status" value="1"/>
</dbReference>
<dbReference type="SUPFAM" id="SSF46785">
    <property type="entry name" value="Winged helix' DNA-binding domain"/>
    <property type="match status" value="1"/>
</dbReference>
<dbReference type="GO" id="GO:0046686">
    <property type="term" value="P:response to cadmium ion"/>
    <property type="evidence" value="ECO:0007669"/>
    <property type="project" value="TreeGrafter"/>
</dbReference>
<organism evidence="2 3">
    <name type="scientific">Martelella lutilitoris</name>
    <dbReference type="NCBI Taxonomy" id="2583532"/>
    <lineage>
        <taxon>Bacteria</taxon>
        <taxon>Pseudomonadati</taxon>
        <taxon>Pseudomonadota</taxon>
        <taxon>Alphaproteobacteria</taxon>
        <taxon>Hyphomicrobiales</taxon>
        <taxon>Aurantimonadaceae</taxon>
        <taxon>Martelella</taxon>
    </lineage>
</organism>
<dbReference type="Proteomes" id="UP000596083">
    <property type="component" value="Chromosome"/>
</dbReference>
<evidence type="ECO:0000259" key="1">
    <source>
        <dbReference type="PROSITE" id="PS50987"/>
    </source>
</evidence>
<dbReference type="PANTHER" id="PTHR39168">
    <property type="entry name" value="TRANSCRIPTIONAL REGULATOR-RELATED"/>
    <property type="match status" value="1"/>
</dbReference>